<protein>
    <submittedName>
        <fullName evidence="1">Uncharacterized protein</fullName>
    </submittedName>
</protein>
<feature type="non-terminal residue" evidence="1">
    <location>
        <position position="1"/>
    </location>
</feature>
<dbReference type="EMBL" id="SNRW01028282">
    <property type="protein sequence ID" value="KAA6359503.1"/>
    <property type="molecule type" value="Genomic_DNA"/>
</dbReference>
<comment type="caution">
    <text evidence="1">The sequence shown here is derived from an EMBL/GenBank/DDBJ whole genome shotgun (WGS) entry which is preliminary data.</text>
</comment>
<organism evidence="1 2">
    <name type="scientific">Streblomastix strix</name>
    <dbReference type="NCBI Taxonomy" id="222440"/>
    <lineage>
        <taxon>Eukaryota</taxon>
        <taxon>Metamonada</taxon>
        <taxon>Preaxostyla</taxon>
        <taxon>Oxymonadida</taxon>
        <taxon>Streblomastigidae</taxon>
        <taxon>Streblomastix</taxon>
    </lineage>
</organism>
<evidence type="ECO:0000313" key="2">
    <source>
        <dbReference type="Proteomes" id="UP000324800"/>
    </source>
</evidence>
<sequence length="28" mass="2950">YLGTPLSYPKASCALIIIIAQLSVLTSL</sequence>
<name>A0A5J4TNU4_9EUKA</name>
<accession>A0A5J4TNU4</accession>
<reference evidence="1 2" key="1">
    <citation type="submission" date="2019-03" db="EMBL/GenBank/DDBJ databases">
        <title>Single cell metagenomics reveals metabolic interactions within the superorganism composed of flagellate Streblomastix strix and complex community of Bacteroidetes bacteria on its surface.</title>
        <authorList>
            <person name="Treitli S.C."/>
            <person name="Kolisko M."/>
            <person name="Husnik F."/>
            <person name="Keeling P."/>
            <person name="Hampl V."/>
        </authorList>
    </citation>
    <scope>NUCLEOTIDE SEQUENCE [LARGE SCALE GENOMIC DNA]</scope>
    <source>
        <strain evidence="1">ST1C</strain>
    </source>
</reference>
<proteinExistence type="predicted"/>
<dbReference type="Proteomes" id="UP000324800">
    <property type="component" value="Unassembled WGS sequence"/>
</dbReference>
<gene>
    <name evidence="1" type="ORF">EZS28_044969</name>
</gene>
<evidence type="ECO:0000313" key="1">
    <source>
        <dbReference type="EMBL" id="KAA6359503.1"/>
    </source>
</evidence>
<dbReference type="AlphaFoldDB" id="A0A5J4TNU4"/>